<dbReference type="Gene3D" id="3.40.50.2300">
    <property type="match status" value="1"/>
</dbReference>
<dbReference type="InterPro" id="IPR039420">
    <property type="entry name" value="WalR-like"/>
</dbReference>
<dbReference type="PROSITE" id="PS51755">
    <property type="entry name" value="OMPR_PHOB"/>
    <property type="match status" value="1"/>
</dbReference>
<feature type="DNA-binding region" description="OmpR/PhoB-type" evidence="7">
    <location>
        <begin position="130"/>
        <end position="228"/>
    </location>
</feature>
<reference evidence="10" key="1">
    <citation type="submission" date="2024-01" db="EMBL/GenBank/DDBJ databases">
        <title>The genome sequence of Micromonospora mangrovi CCTCC AA 2012012.</title>
        <authorList>
            <person name="Gao J."/>
        </authorList>
    </citation>
    <scope>NUCLEOTIDE SEQUENCE</scope>
    <source>
        <strain evidence="10">CCTCC AA 2012012</strain>
    </source>
</reference>
<accession>A0AAU8HKA4</accession>
<evidence type="ECO:0000256" key="4">
    <source>
        <dbReference type="ARBA" id="ARBA00023125"/>
    </source>
</evidence>
<keyword evidence="4 7" id="KW-0238">DNA-binding</keyword>
<keyword evidence="5" id="KW-0804">Transcription</keyword>
<dbReference type="InterPro" id="IPR011006">
    <property type="entry name" value="CheY-like_superfamily"/>
</dbReference>
<dbReference type="CDD" id="cd17574">
    <property type="entry name" value="REC_OmpR"/>
    <property type="match status" value="1"/>
</dbReference>
<dbReference type="InterPro" id="IPR036388">
    <property type="entry name" value="WH-like_DNA-bd_sf"/>
</dbReference>
<dbReference type="SUPFAM" id="SSF52172">
    <property type="entry name" value="CheY-like"/>
    <property type="match status" value="1"/>
</dbReference>
<dbReference type="FunFam" id="3.40.50.2300:FF:000001">
    <property type="entry name" value="DNA-binding response regulator PhoB"/>
    <property type="match status" value="1"/>
</dbReference>
<sequence>MPDVRRLLVVEDEPDVREVLASYLRRDGHAVTATGHGGDAWQLFRRERPNLVVLDVLLPGVDGFEVLRRIRADGDVPVIMVTARDEDVDRLVGLRMGADDYVVKPFNPAEVAARVAAVLRRCGGGPAGGGDLIRLGPLTLDPDATEAVVAGTPLPLTATEYRLLLHLARHPRRTLSRAQLRAAVLPDSAALDRVVDAHLTNLRRKLTDAGVPGSLIDTVRGIGYRLTPPPEQR</sequence>
<evidence type="ECO:0000313" key="10">
    <source>
        <dbReference type="EMBL" id="XBP95627.1"/>
    </source>
</evidence>
<dbReference type="EMBL" id="CP157762">
    <property type="protein sequence ID" value="XBP95627.1"/>
    <property type="molecule type" value="Genomic_DNA"/>
</dbReference>
<dbReference type="GO" id="GO:0006355">
    <property type="term" value="P:regulation of DNA-templated transcription"/>
    <property type="evidence" value="ECO:0007669"/>
    <property type="project" value="InterPro"/>
</dbReference>
<dbReference type="SMART" id="SM00448">
    <property type="entry name" value="REC"/>
    <property type="match status" value="1"/>
</dbReference>
<dbReference type="Gene3D" id="1.10.10.10">
    <property type="entry name" value="Winged helix-like DNA-binding domain superfamily/Winged helix DNA-binding domain"/>
    <property type="match status" value="1"/>
</dbReference>
<dbReference type="PANTHER" id="PTHR48111:SF59">
    <property type="entry name" value="TRANSCRIPTIONAL REGULATORY PROTEIN BAER"/>
    <property type="match status" value="1"/>
</dbReference>
<dbReference type="EMBL" id="CP159342">
    <property type="protein sequence ID" value="XCH76331.1"/>
    <property type="molecule type" value="Genomic_DNA"/>
</dbReference>
<evidence type="ECO:0000259" key="8">
    <source>
        <dbReference type="PROSITE" id="PS50110"/>
    </source>
</evidence>
<reference evidence="11" key="2">
    <citation type="submission" date="2024-06" db="EMBL/GenBank/DDBJ databases">
        <title>Micromonospora mangrovi CCTCC AA 2012012 genome sequences.</title>
        <authorList>
            <person name="Gao J."/>
        </authorList>
    </citation>
    <scope>NUCLEOTIDE SEQUENCE</scope>
    <source>
        <strain evidence="11">CCTCC AA 2012012</strain>
    </source>
</reference>
<name>A0AAU8HKA4_9ACTN</name>
<gene>
    <name evidence="11" type="ORF">ABUL08_09650</name>
    <name evidence="10" type="ORF">VK199_09600</name>
</gene>
<organism evidence="11">
    <name type="scientific">Micromonospora sp. CCTCC AA 2012012</name>
    <dbReference type="NCBI Taxonomy" id="3111921"/>
    <lineage>
        <taxon>Bacteria</taxon>
        <taxon>Bacillati</taxon>
        <taxon>Actinomycetota</taxon>
        <taxon>Actinomycetes</taxon>
        <taxon>Micromonosporales</taxon>
        <taxon>Micromonosporaceae</taxon>
        <taxon>Micromonospora</taxon>
    </lineage>
</organism>
<evidence type="ECO:0000256" key="1">
    <source>
        <dbReference type="ARBA" id="ARBA00022553"/>
    </source>
</evidence>
<dbReference type="SMART" id="SM00862">
    <property type="entry name" value="Trans_reg_C"/>
    <property type="match status" value="1"/>
</dbReference>
<dbReference type="GO" id="GO:0000976">
    <property type="term" value="F:transcription cis-regulatory region binding"/>
    <property type="evidence" value="ECO:0007669"/>
    <property type="project" value="TreeGrafter"/>
</dbReference>
<evidence type="ECO:0000256" key="6">
    <source>
        <dbReference type="PROSITE-ProRule" id="PRU00169"/>
    </source>
</evidence>
<keyword evidence="1 6" id="KW-0597">Phosphoprotein</keyword>
<dbReference type="InterPro" id="IPR001789">
    <property type="entry name" value="Sig_transdc_resp-reg_receiver"/>
</dbReference>
<evidence type="ECO:0000256" key="7">
    <source>
        <dbReference type="PROSITE-ProRule" id="PRU01091"/>
    </source>
</evidence>
<evidence type="ECO:0000256" key="2">
    <source>
        <dbReference type="ARBA" id="ARBA00023012"/>
    </source>
</evidence>
<dbReference type="InterPro" id="IPR016032">
    <property type="entry name" value="Sig_transdc_resp-reg_C-effctor"/>
</dbReference>
<feature type="domain" description="Response regulatory" evidence="8">
    <location>
        <begin position="6"/>
        <end position="119"/>
    </location>
</feature>
<keyword evidence="3" id="KW-0805">Transcription regulation</keyword>
<evidence type="ECO:0000256" key="5">
    <source>
        <dbReference type="ARBA" id="ARBA00023163"/>
    </source>
</evidence>
<keyword evidence="2" id="KW-0902">Two-component regulatory system</keyword>
<dbReference type="Pfam" id="PF00486">
    <property type="entry name" value="Trans_reg_C"/>
    <property type="match status" value="1"/>
</dbReference>
<dbReference type="Gene3D" id="6.10.250.690">
    <property type="match status" value="1"/>
</dbReference>
<dbReference type="GO" id="GO:0032993">
    <property type="term" value="C:protein-DNA complex"/>
    <property type="evidence" value="ECO:0007669"/>
    <property type="project" value="TreeGrafter"/>
</dbReference>
<dbReference type="AlphaFoldDB" id="A0AAU8HKA4"/>
<dbReference type="GO" id="GO:0005829">
    <property type="term" value="C:cytosol"/>
    <property type="evidence" value="ECO:0007669"/>
    <property type="project" value="TreeGrafter"/>
</dbReference>
<dbReference type="InterPro" id="IPR001867">
    <property type="entry name" value="OmpR/PhoB-type_DNA-bd"/>
</dbReference>
<dbReference type="GO" id="GO:0000156">
    <property type="term" value="F:phosphorelay response regulator activity"/>
    <property type="evidence" value="ECO:0007669"/>
    <property type="project" value="TreeGrafter"/>
</dbReference>
<proteinExistence type="predicted"/>
<protein>
    <submittedName>
        <fullName evidence="11">Response regulator transcription factor</fullName>
    </submittedName>
</protein>
<dbReference type="PROSITE" id="PS50110">
    <property type="entry name" value="RESPONSE_REGULATORY"/>
    <property type="match status" value="1"/>
</dbReference>
<evidence type="ECO:0000256" key="3">
    <source>
        <dbReference type="ARBA" id="ARBA00023015"/>
    </source>
</evidence>
<feature type="domain" description="OmpR/PhoB-type" evidence="9">
    <location>
        <begin position="130"/>
        <end position="228"/>
    </location>
</feature>
<dbReference type="PANTHER" id="PTHR48111">
    <property type="entry name" value="REGULATOR OF RPOS"/>
    <property type="match status" value="1"/>
</dbReference>
<dbReference type="Pfam" id="PF00072">
    <property type="entry name" value="Response_reg"/>
    <property type="match status" value="1"/>
</dbReference>
<feature type="modified residue" description="4-aspartylphosphate" evidence="6">
    <location>
        <position position="55"/>
    </location>
</feature>
<evidence type="ECO:0000259" key="9">
    <source>
        <dbReference type="PROSITE" id="PS51755"/>
    </source>
</evidence>
<dbReference type="CDD" id="cd00383">
    <property type="entry name" value="trans_reg_C"/>
    <property type="match status" value="1"/>
</dbReference>
<dbReference type="RefSeq" id="WP_350936613.1">
    <property type="nucleotide sequence ID" value="NZ_CP157762.1"/>
</dbReference>
<evidence type="ECO:0000313" key="11">
    <source>
        <dbReference type="EMBL" id="XCH76331.1"/>
    </source>
</evidence>
<dbReference type="SUPFAM" id="SSF46894">
    <property type="entry name" value="C-terminal effector domain of the bipartite response regulators"/>
    <property type="match status" value="1"/>
</dbReference>